<comment type="caution">
    <text evidence="5">The sequence shown here is derived from an EMBL/GenBank/DDBJ whole genome shotgun (WGS) entry which is preliminary data.</text>
</comment>
<protein>
    <submittedName>
        <fullName evidence="5">3-oxoacyl-ACP synthase</fullName>
    </submittedName>
</protein>
<evidence type="ECO:0000259" key="4">
    <source>
        <dbReference type="Pfam" id="PF08541"/>
    </source>
</evidence>
<dbReference type="InterPro" id="IPR016039">
    <property type="entry name" value="Thiolase-like"/>
</dbReference>
<evidence type="ECO:0000313" key="6">
    <source>
        <dbReference type="Proteomes" id="UP000262538"/>
    </source>
</evidence>
<evidence type="ECO:0000256" key="2">
    <source>
        <dbReference type="ARBA" id="ARBA00023315"/>
    </source>
</evidence>
<evidence type="ECO:0000313" key="5">
    <source>
        <dbReference type="EMBL" id="RGA03085.1"/>
    </source>
</evidence>
<keyword evidence="2" id="KW-0012">Acyltransferase</keyword>
<proteinExistence type="predicted"/>
<dbReference type="CDD" id="cd00827">
    <property type="entry name" value="init_cond_enzymes"/>
    <property type="match status" value="1"/>
</dbReference>
<evidence type="ECO:0000256" key="1">
    <source>
        <dbReference type="ARBA" id="ARBA00022679"/>
    </source>
</evidence>
<feature type="domain" description="Beta-ketoacyl-[acyl-carrier-protein] synthase III C-terminal" evidence="4">
    <location>
        <begin position="234"/>
        <end position="321"/>
    </location>
</feature>
<dbReference type="SUPFAM" id="SSF53901">
    <property type="entry name" value="Thiolase-like"/>
    <property type="match status" value="1"/>
</dbReference>
<dbReference type="PANTHER" id="PTHR34069:SF2">
    <property type="entry name" value="BETA-KETOACYL-[ACYL-CARRIER-PROTEIN] SYNTHASE III"/>
    <property type="match status" value="1"/>
</dbReference>
<dbReference type="PANTHER" id="PTHR34069">
    <property type="entry name" value="3-OXOACYL-[ACYL-CARRIER-PROTEIN] SYNTHASE 3"/>
    <property type="match status" value="1"/>
</dbReference>
<dbReference type="Pfam" id="PF08541">
    <property type="entry name" value="ACP_syn_III_C"/>
    <property type="match status" value="1"/>
</dbReference>
<dbReference type="Proteomes" id="UP000262538">
    <property type="component" value="Unassembled WGS sequence"/>
</dbReference>
<dbReference type="EMBL" id="QFZU02000096">
    <property type="protein sequence ID" value="RGA03085.1"/>
    <property type="molecule type" value="Genomic_DNA"/>
</dbReference>
<keyword evidence="3" id="KW-0472">Membrane</keyword>
<dbReference type="InterPro" id="IPR013747">
    <property type="entry name" value="ACP_syn_III_C"/>
</dbReference>
<reference evidence="5 6" key="1">
    <citation type="submission" date="2018-08" db="EMBL/GenBank/DDBJ databases">
        <title>Microbispora. triticiradicis sp. nov., a novel actinomycete isolated from the root of wheat (Triticum aestivum L.)).</title>
        <authorList>
            <person name="Han C."/>
        </authorList>
    </citation>
    <scope>NUCLEOTIDE SEQUENCE [LARGE SCALE GENOMIC DNA]</scope>
    <source>
        <strain evidence="5 6">NEAU-HRDPA2-9</strain>
    </source>
</reference>
<organism evidence="5 6">
    <name type="scientific">Microbispora triticiradicis</name>
    <dbReference type="NCBI Taxonomy" id="2200763"/>
    <lineage>
        <taxon>Bacteria</taxon>
        <taxon>Bacillati</taxon>
        <taxon>Actinomycetota</taxon>
        <taxon>Actinomycetes</taxon>
        <taxon>Streptosporangiales</taxon>
        <taxon>Streptosporangiaceae</taxon>
        <taxon>Microbispora</taxon>
    </lineage>
</organism>
<gene>
    <name evidence="5" type="ORF">DI270_021040</name>
</gene>
<name>A0ABX9LGT3_9ACTN</name>
<accession>A0ABX9LGT3</accession>
<keyword evidence="3" id="KW-1133">Transmembrane helix</keyword>
<keyword evidence="3" id="KW-0812">Transmembrane</keyword>
<feature type="transmembrane region" description="Helical" evidence="3">
    <location>
        <begin position="303"/>
        <end position="322"/>
    </location>
</feature>
<keyword evidence="1" id="KW-0808">Transferase</keyword>
<keyword evidence="6" id="KW-1185">Reference proteome</keyword>
<sequence length="323" mass="35123">MTHVEARVMPTAPVPAIEAVQGFVPRRSVAIEEVADRMGINRHQLRLFQRVHGLARLPMDPDLDLIDLLSTPARALVPTAADRDRIRYLIYAHTAPDVAPAHVSTAQELCRRLDLPKAEAFAVTQQNCASGLAAVDVAVQLLLADGDPEARALVVTGEKPTSRIFSVIPNTTLMGEGSAACLVGVGGAGRRIRSYAVRTRGEYAQLYRPQPDVLADFFTSYTPTVVEILRQAVHEAGLRPEEITMIVPHNVNNSSWRSVIRELGFGVERIYLDNVPRLGHCFGSDPFINLASMRDEGRLRDDGVYLLAAVGLGATYAAMVIGG</sequence>
<evidence type="ECO:0000256" key="3">
    <source>
        <dbReference type="SAM" id="Phobius"/>
    </source>
</evidence>
<dbReference type="Gene3D" id="3.40.47.10">
    <property type="match status" value="2"/>
</dbReference>